<evidence type="ECO:0000256" key="9">
    <source>
        <dbReference type="ARBA" id="ARBA00022630"/>
    </source>
</evidence>
<name>A0AAJ1BB24_9ACTO</name>
<dbReference type="InterPro" id="IPR007419">
    <property type="entry name" value="BFD-like_2Fe2S-bd_dom"/>
</dbReference>
<keyword evidence="12" id="KW-0472">Membrane</keyword>
<comment type="subunit">
    <text evidence="6">Composed of a catalytic GlpA/B dimer and of membrane bound GlpC.</text>
</comment>
<comment type="similarity">
    <text evidence="5">Belongs to the FAD-dependent glycerol-3-phosphate dehydrogenase family.</text>
</comment>
<dbReference type="GO" id="GO:0046168">
    <property type="term" value="P:glycerol-3-phosphate catabolic process"/>
    <property type="evidence" value="ECO:0007669"/>
    <property type="project" value="TreeGrafter"/>
</dbReference>
<comment type="caution">
    <text evidence="17">The sequence shown here is derived from an EMBL/GenBank/DDBJ whole genome shotgun (WGS) entry which is preliminary data.</text>
</comment>
<evidence type="ECO:0000259" key="15">
    <source>
        <dbReference type="Pfam" id="PF01266"/>
    </source>
</evidence>
<dbReference type="GO" id="GO:0050660">
    <property type="term" value="F:flavin adenine dinucleotide binding"/>
    <property type="evidence" value="ECO:0007669"/>
    <property type="project" value="InterPro"/>
</dbReference>
<dbReference type="Gene3D" id="3.50.50.60">
    <property type="entry name" value="FAD/NAD(P)-binding domain"/>
    <property type="match status" value="3"/>
</dbReference>
<evidence type="ECO:0000256" key="14">
    <source>
        <dbReference type="SAM" id="MobiDB-lite"/>
    </source>
</evidence>
<evidence type="ECO:0000256" key="13">
    <source>
        <dbReference type="ARBA" id="ARBA00049055"/>
    </source>
</evidence>
<keyword evidence="10" id="KW-0274">FAD</keyword>
<protein>
    <recommendedName>
        <fullName evidence="7">glycerol-3-phosphate dehydrogenase</fullName>
        <ecNumber evidence="7">1.1.5.3</ecNumber>
    </recommendedName>
</protein>
<dbReference type="InterPro" id="IPR006076">
    <property type="entry name" value="FAD-dep_OxRdtase"/>
</dbReference>
<dbReference type="GO" id="GO:0046174">
    <property type="term" value="P:polyol catabolic process"/>
    <property type="evidence" value="ECO:0007669"/>
    <property type="project" value="InterPro"/>
</dbReference>
<dbReference type="PRINTS" id="PR01001">
    <property type="entry name" value="FADG3PDH"/>
</dbReference>
<evidence type="ECO:0000256" key="8">
    <source>
        <dbReference type="ARBA" id="ARBA00022475"/>
    </source>
</evidence>
<comment type="cofactor">
    <cofactor evidence="2">
        <name>FAD</name>
        <dbReference type="ChEBI" id="CHEBI:57692"/>
    </cofactor>
</comment>
<dbReference type="RefSeq" id="WP_024058371.1">
    <property type="nucleotide sequence ID" value="NZ_JAGZYF010000011.1"/>
</dbReference>
<dbReference type="PANTHER" id="PTHR11985">
    <property type="entry name" value="GLYCEROL-3-PHOSPHATE DEHYDROGENASE"/>
    <property type="match status" value="1"/>
</dbReference>
<evidence type="ECO:0000256" key="3">
    <source>
        <dbReference type="ARBA" id="ARBA00004202"/>
    </source>
</evidence>
<dbReference type="NCBIfam" id="TIGR03377">
    <property type="entry name" value="glycerol3P_GlpA"/>
    <property type="match status" value="1"/>
</dbReference>
<evidence type="ECO:0000256" key="12">
    <source>
        <dbReference type="ARBA" id="ARBA00023136"/>
    </source>
</evidence>
<feature type="region of interest" description="Disordered" evidence="14">
    <location>
        <begin position="525"/>
        <end position="548"/>
    </location>
</feature>
<evidence type="ECO:0000256" key="5">
    <source>
        <dbReference type="ARBA" id="ARBA00007330"/>
    </source>
</evidence>
<keyword evidence="9" id="KW-0285">Flavoprotein</keyword>
<reference evidence="17" key="1">
    <citation type="submission" date="2022-01" db="EMBL/GenBank/DDBJ databases">
        <title>Collection of gut derived symbiotic bacterial strains cultured from healthy donors.</title>
        <authorList>
            <person name="Lin H."/>
            <person name="Kohout C."/>
            <person name="Waligurski E."/>
            <person name="Pamer E.G."/>
        </authorList>
    </citation>
    <scope>NUCLEOTIDE SEQUENCE</scope>
    <source>
        <strain evidence="17">DFI.7.46</strain>
    </source>
</reference>
<evidence type="ECO:0000256" key="11">
    <source>
        <dbReference type="ARBA" id="ARBA00023002"/>
    </source>
</evidence>
<dbReference type="InterPro" id="IPR036188">
    <property type="entry name" value="FAD/NAD-bd_sf"/>
</dbReference>
<dbReference type="SUPFAM" id="SSF51905">
    <property type="entry name" value="FAD/NAD(P)-binding domain"/>
    <property type="match status" value="1"/>
</dbReference>
<organism evidence="17 18">
    <name type="scientific">Varibaculum cambriense</name>
    <dbReference type="NCBI Taxonomy" id="184870"/>
    <lineage>
        <taxon>Bacteria</taxon>
        <taxon>Bacillati</taxon>
        <taxon>Actinomycetota</taxon>
        <taxon>Actinomycetes</taxon>
        <taxon>Actinomycetales</taxon>
        <taxon>Actinomycetaceae</taxon>
        <taxon>Varibaculum</taxon>
    </lineage>
</organism>
<dbReference type="GO" id="GO:0009331">
    <property type="term" value="C:glycerol-3-phosphate dehydrogenase (FAD) complex"/>
    <property type="evidence" value="ECO:0007669"/>
    <property type="project" value="InterPro"/>
</dbReference>
<dbReference type="EC" id="1.1.5.3" evidence="7"/>
<dbReference type="GO" id="GO:0010181">
    <property type="term" value="F:FMN binding"/>
    <property type="evidence" value="ECO:0007669"/>
    <property type="project" value="InterPro"/>
</dbReference>
<comment type="pathway">
    <text evidence="4">Polyol metabolism; glycerol degradation via glycerol kinase pathway; glycerone phosphate from sn-glycerol 3-phosphate (anaerobic route): step 1/1.</text>
</comment>
<sequence>MRKLEVDVVVIGGGATGSAVVRDVAMRGFKAALVDRVDLAQGTTARFHGLLHSGGRYVKSDPESATECAEENDILRKVVPHAIEDTGGLFVTTSKDSEEHADIFLECANKTKVPAYEISAAEALKREPRLDPKLKRAFAVQDATIDGWKMVWGFAHSAKEYGAEILPYHWVTGIEVTNGAVSAVTCEDHKNGGEKVRIDCKFIINCGGPWAGEIAAMAGCHDVNVVPGAGIMIAMNHRICQHVINRCIYPSDGDLIVPAHQVAIIGTTDQVAPSADFLQIKDKEVQQMLDAGDALLPGFRHSRPLHVWVGARPLVKDNRVAATDSRHMSRGMSVMDHEERDGVKGMLTVAGGKLTTCRLMAERAVNIMCDIMKDERPCRTAQEAVPGQENSRQHRLTDRLQAREKEWNKDQIICECELVSRRMVEETIQEFPNASLDDLRRQLRIGMGPCQGGFCSMRCAGIVNEQGAASVERATNMISLFMKNRWIGIKPILFGESARETALDSWIMQGIFDLEHAPGKGQLSEVALNPVEQERDKQEREAVKEALA</sequence>
<dbReference type="NCBIfam" id="NF008313">
    <property type="entry name" value="PRK11101.1"/>
    <property type="match status" value="1"/>
</dbReference>
<evidence type="ECO:0000256" key="1">
    <source>
        <dbReference type="ARBA" id="ARBA00001917"/>
    </source>
</evidence>
<proteinExistence type="inferred from homology"/>
<dbReference type="SUPFAM" id="SSF54373">
    <property type="entry name" value="FAD-linked reductases, C-terminal domain"/>
    <property type="match status" value="1"/>
</dbReference>
<dbReference type="EMBL" id="JAKNHJ010000005">
    <property type="protein sequence ID" value="MCG4617607.1"/>
    <property type="molecule type" value="Genomic_DNA"/>
</dbReference>
<keyword evidence="8" id="KW-1003">Cell membrane</keyword>
<evidence type="ECO:0000256" key="10">
    <source>
        <dbReference type="ARBA" id="ARBA00022827"/>
    </source>
</evidence>
<comment type="subcellular location">
    <subcellularLocation>
        <location evidence="3">Cell membrane</location>
        <topology evidence="3">Peripheral membrane protein</topology>
    </subcellularLocation>
</comment>
<dbReference type="AlphaFoldDB" id="A0AAJ1BB24"/>
<evidence type="ECO:0000313" key="17">
    <source>
        <dbReference type="EMBL" id="MCG4617607.1"/>
    </source>
</evidence>
<dbReference type="GO" id="GO:0004368">
    <property type="term" value="F:glycerol-3-phosphate dehydrogenase (quinone) activity"/>
    <property type="evidence" value="ECO:0007669"/>
    <property type="project" value="UniProtKB-EC"/>
</dbReference>
<dbReference type="InterPro" id="IPR041854">
    <property type="entry name" value="BFD-like_2Fe2S-bd_dom_sf"/>
</dbReference>
<dbReference type="InterPro" id="IPR017752">
    <property type="entry name" value="G3P_DH_GlpA_su"/>
</dbReference>
<gene>
    <name evidence="17" type="primary">glpA</name>
    <name evidence="17" type="ORF">L0M99_03730</name>
</gene>
<feature type="domain" description="BFD-like [2Fe-2S]-binding" evidence="16">
    <location>
        <begin position="412"/>
        <end position="464"/>
    </location>
</feature>
<feature type="domain" description="FAD dependent oxidoreductase" evidence="15">
    <location>
        <begin position="7"/>
        <end position="335"/>
    </location>
</feature>
<dbReference type="Proteomes" id="UP001200537">
    <property type="component" value="Unassembled WGS sequence"/>
</dbReference>
<evidence type="ECO:0000256" key="7">
    <source>
        <dbReference type="ARBA" id="ARBA00013029"/>
    </source>
</evidence>
<feature type="compositionally biased region" description="Basic and acidic residues" evidence="14">
    <location>
        <begin position="532"/>
        <end position="548"/>
    </location>
</feature>
<evidence type="ECO:0000259" key="16">
    <source>
        <dbReference type="Pfam" id="PF04324"/>
    </source>
</evidence>
<evidence type="ECO:0000256" key="2">
    <source>
        <dbReference type="ARBA" id="ARBA00001974"/>
    </source>
</evidence>
<dbReference type="InterPro" id="IPR000447">
    <property type="entry name" value="G3P_DH_FAD-dep"/>
</dbReference>
<dbReference type="Gene3D" id="1.10.10.1100">
    <property type="entry name" value="BFD-like [2Fe-2S]-binding domain"/>
    <property type="match status" value="1"/>
</dbReference>
<dbReference type="CDD" id="cd19946">
    <property type="entry name" value="GlpA-like_Fer2_BFD-like"/>
    <property type="match status" value="1"/>
</dbReference>
<accession>A0AAJ1BB24</accession>
<dbReference type="Pfam" id="PF04324">
    <property type="entry name" value="Fer2_BFD"/>
    <property type="match status" value="1"/>
</dbReference>
<dbReference type="Pfam" id="PF01266">
    <property type="entry name" value="DAO"/>
    <property type="match status" value="1"/>
</dbReference>
<evidence type="ECO:0000256" key="6">
    <source>
        <dbReference type="ARBA" id="ARBA00011331"/>
    </source>
</evidence>
<keyword evidence="11 17" id="KW-0560">Oxidoreductase</keyword>
<comment type="cofactor">
    <cofactor evidence="1">
        <name>FMN</name>
        <dbReference type="ChEBI" id="CHEBI:58210"/>
    </cofactor>
</comment>
<evidence type="ECO:0000256" key="4">
    <source>
        <dbReference type="ARBA" id="ARBA00005157"/>
    </source>
</evidence>
<dbReference type="GO" id="GO:0005886">
    <property type="term" value="C:plasma membrane"/>
    <property type="evidence" value="ECO:0007669"/>
    <property type="project" value="UniProtKB-SubCell"/>
</dbReference>
<comment type="catalytic activity">
    <reaction evidence="13">
        <text>a quinone + sn-glycerol 3-phosphate = dihydroxyacetone phosphate + a quinol</text>
        <dbReference type="Rhea" id="RHEA:18977"/>
        <dbReference type="ChEBI" id="CHEBI:24646"/>
        <dbReference type="ChEBI" id="CHEBI:57597"/>
        <dbReference type="ChEBI" id="CHEBI:57642"/>
        <dbReference type="ChEBI" id="CHEBI:132124"/>
        <dbReference type="EC" id="1.1.5.3"/>
    </reaction>
</comment>
<evidence type="ECO:0000313" key="18">
    <source>
        <dbReference type="Proteomes" id="UP001200537"/>
    </source>
</evidence>
<dbReference type="PANTHER" id="PTHR11985:SF35">
    <property type="entry name" value="ANAEROBIC GLYCEROL-3-PHOSPHATE DEHYDROGENASE SUBUNIT A"/>
    <property type="match status" value="1"/>
</dbReference>